<feature type="transmembrane region" description="Helical" evidence="1">
    <location>
        <begin position="436"/>
        <end position="458"/>
    </location>
</feature>
<feature type="transmembrane region" description="Helical" evidence="1">
    <location>
        <begin position="586"/>
        <end position="609"/>
    </location>
</feature>
<proteinExistence type="predicted"/>
<dbReference type="AlphaFoldDB" id="W2FQT5"/>
<organism evidence="2">
    <name type="scientific">Phytophthora nicotianae</name>
    <name type="common">Potato buckeye rot agent</name>
    <name type="synonym">Phytophthora parasitica</name>
    <dbReference type="NCBI Taxonomy" id="4792"/>
    <lineage>
        <taxon>Eukaryota</taxon>
        <taxon>Sar</taxon>
        <taxon>Stramenopiles</taxon>
        <taxon>Oomycota</taxon>
        <taxon>Peronosporomycetes</taxon>
        <taxon>Peronosporales</taxon>
        <taxon>Peronosporaceae</taxon>
        <taxon>Phytophthora</taxon>
    </lineage>
</organism>
<dbReference type="Proteomes" id="UP000053236">
    <property type="component" value="Unassembled WGS sequence"/>
</dbReference>
<reference evidence="2" key="1">
    <citation type="submission" date="2013-11" db="EMBL/GenBank/DDBJ databases">
        <title>The Genome Sequence of Phytophthora parasitica CJ02B3.</title>
        <authorList>
            <consortium name="The Broad Institute Genomics Platform"/>
            <person name="Russ C."/>
            <person name="Tyler B."/>
            <person name="Panabieres F."/>
            <person name="Shan W."/>
            <person name="Tripathy S."/>
            <person name="Grunwald N."/>
            <person name="Machado M."/>
            <person name="Johnson C.S."/>
            <person name="Arredondo F."/>
            <person name="Hong C."/>
            <person name="Coffey M."/>
            <person name="Young S.K."/>
            <person name="Zeng Q."/>
            <person name="Gargeya S."/>
            <person name="Fitzgerald M."/>
            <person name="Abouelleil A."/>
            <person name="Alvarado L."/>
            <person name="Chapman S.B."/>
            <person name="Gainer-Dewar J."/>
            <person name="Goldberg J."/>
            <person name="Griggs A."/>
            <person name="Gujja S."/>
            <person name="Hansen M."/>
            <person name="Howarth C."/>
            <person name="Imamovic A."/>
            <person name="Ireland A."/>
            <person name="Larimer J."/>
            <person name="McCowan C."/>
            <person name="Murphy C."/>
            <person name="Pearson M."/>
            <person name="Poon T.W."/>
            <person name="Priest M."/>
            <person name="Roberts A."/>
            <person name="Saif S."/>
            <person name="Shea T."/>
            <person name="Sykes S."/>
            <person name="Wortman J."/>
            <person name="Nusbaum C."/>
            <person name="Birren B."/>
        </authorList>
    </citation>
    <scope>NUCLEOTIDE SEQUENCE [LARGE SCALE GENOMIC DNA]</scope>
    <source>
        <strain evidence="2">CJ02B3</strain>
    </source>
</reference>
<keyword evidence="1" id="KW-1133">Transmembrane helix</keyword>
<protein>
    <submittedName>
        <fullName evidence="2">Uncharacterized protein</fullName>
    </submittedName>
</protein>
<feature type="transmembrane region" description="Helical" evidence="1">
    <location>
        <begin position="397"/>
        <end position="415"/>
    </location>
</feature>
<gene>
    <name evidence="2" type="ORF">L915_20002</name>
</gene>
<feature type="transmembrane region" description="Helical" evidence="1">
    <location>
        <begin position="496"/>
        <end position="513"/>
    </location>
</feature>
<keyword evidence="1" id="KW-0472">Membrane</keyword>
<evidence type="ECO:0000256" key="1">
    <source>
        <dbReference type="SAM" id="Phobius"/>
    </source>
</evidence>
<keyword evidence="1" id="KW-0812">Transmembrane</keyword>
<dbReference type="VEuPathDB" id="FungiDB:PPTG_05892"/>
<sequence length="834" mass="95906">MGRVRVASTVGDTENDQAYAVLSRWVLRYLDRRNRQSTRMLHSTPEALITTTHLRQLGAREKVFERNLPLSWSRFLMGLVSLMLVLSDIFRGGLGVQNLEKYYPALHPDQVMGFGTSWNYSVFAATKQEAYSGDLKANVWTYKFDSTSISWRAFARYFGISDFPDCIFYTAQCPELTLNGDVVFRMIDGLVNGVVDINKTRKKWIPSKNGPVTLTLRTESEYIDRLHQFLLSNWFNNFNWRTNTILYYSPELLKSISARDICFPSNGDRVRTPHFCQELWTNLDRSCAPSDTKSRAAGLLYVHTMTRLHAVQARFPNMTVDLTFLESQEDVQVCRGGLSFTGFRRSDVSTLIRARDCSSSDCETLFVEEYRYETGLLISDVTQWYRLVAALRTIGQMYFWFRGIGLILSCYFIYGPSKKVSIWIRLRKARDLFIKVPTQCVVYGSSFPVLCYVLAHLLDAPFTYNVLEGHFFSQAGALDIKPEAFISYAVVQMRSVWIYALVWQVAVSMVTSTRQLHTTKWSNGATGVPEFLLSAFSSVTLISQYRSTTFRSSQILRIMEVPSNMGRGWEAAKYQYNFRHRGQGGVVLGGVVIDLKFLACLLFLVAAWWGVHIVWSHLWAYRYNKGKLKDSHWLALPPTPVPYSAGTLWPVVSVCVQWPSSFYCIRDTRYNEPAMLKTAQQNHYRHRYPIRSRLLGWKQYEDARVLAVTASVRCKYLPEEEKRLRSRLSGKIFDTNRFIQHHLKCLHRRSNDVEANVAFMNAVLMSDPLVYLLLAFGADPSTQLGYYQSIWHPHHIVLLPVAVVGERNEYTSSFKLLRRVNACELTWAELVQCG</sequence>
<evidence type="ECO:0000313" key="2">
    <source>
        <dbReference type="EMBL" id="ETK73009.1"/>
    </source>
</evidence>
<accession>W2FQT5</accession>
<dbReference type="EMBL" id="KI689448">
    <property type="protein sequence ID" value="ETK73009.1"/>
    <property type="molecule type" value="Genomic_DNA"/>
</dbReference>
<name>W2FQT5_PHYNI</name>